<dbReference type="STRING" id="1798404.A3B92_03305"/>
<evidence type="ECO:0000313" key="3">
    <source>
        <dbReference type="Proteomes" id="UP000177960"/>
    </source>
</evidence>
<protein>
    <submittedName>
        <fullName evidence="2">Uncharacterized protein</fullName>
    </submittedName>
</protein>
<name>A0A1G1ZI78_9BACT</name>
<reference evidence="2 3" key="1">
    <citation type="journal article" date="2016" name="Nat. Commun.">
        <title>Thousands of microbial genomes shed light on interconnected biogeochemical processes in an aquifer system.</title>
        <authorList>
            <person name="Anantharaman K."/>
            <person name="Brown C.T."/>
            <person name="Hug L.A."/>
            <person name="Sharon I."/>
            <person name="Castelle C.J."/>
            <person name="Probst A.J."/>
            <person name="Thomas B.C."/>
            <person name="Singh A."/>
            <person name="Wilkins M.J."/>
            <person name="Karaoz U."/>
            <person name="Brodie E.L."/>
            <person name="Williams K.H."/>
            <person name="Hubbard S.S."/>
            <person name="Banfield J.F."/>
        </authorList>
    </citation>
    <scope>NUCLEOTIDE SEQUENCE [LARGE SCALE GENOMIC DNA]</scope>
</reference>
<evidence type="ECO:0000313" key="2">
    <source>
        <dbReference type="EMBL" id="OGY63650.1"/>
    </source>
</evidence>
<comment type="caution">
    <text evidence="2">The sequence shown here is derived from an EMBL/GenBank/DDBJ whole genome shotgun (WGS) entry which is preliminary data.</text>
</comment>
<keyword evidence="1" id="KW-0472">Membrane</keyword>
<sequence>MLQKIQNFFLKLREKDEPAKKRWLFALSSVSMALVIMLWGTYVNLTFQNLDAAPEDIAGPGFLKTFNSGFYAVSEKSAGKLSILFDYLKKIAKQKNSITIHSADINFILNDLENLSPKKLP</sequence>
<keyword evidence="1" id="KW-0812">Transmembrane</keyword>
<dbReference type="Proteomes" id="UP000177960">
    <property type="component" value="Unassembled WGS sequence"/>
</dbReference>
<dbReference type="AlphaFoldDB" id="A0A1G1ZI78"/>
<feature type="transmembrane region" description="Helical" evidence="1">
    <location>
        <begin position="23"/>
        <end position="42"/>
    </location>
</feature>
<dbReference type="EMBL" id="MHJG01000020">
    <property type="protein sequence ID" value="OGY63650.1"/>
    <property type="molecule type" value="Genomic_DNA"/>
</dbReference>
<keyword evidence="1" id="KW-1133">Transmembrane helix</keyword>
<accession>A0A1G1ZI78</accession>
<gene>
    <name evidence="2" type="ORF">A3B92_03305</name>
</gene>
<proteinExistence type="predicted"/>
<evidence type="ECO:0000256" key="1">
    <source>
        <dbReference type="SAM" id="Phobius"/>
    </source>
</evidence>
<organism evidence="2 3">
    <name type="scientific">Candidatus Harrisonbacteria bacterium RIFCSPHIGHO2_02_FULL_42_16</name>
    <dbReference type="NCBI Taxonomy" id="1798404"/>
    <lineage>
        <taxon>Bacteria</taxon>
        <taxon>Candidatus Harrisoniibacteriota</taxon>
    </lineage>
</organism>